<dbReference type="GO" id="GO:0003677">
    <property type="term" value="F:DNA binding"/>
    <property type="evidence" value="ECO:0007669"/>
    <property type="project" value="UniProtKB-UniRule"/>
</dbReference>
<proteinExistence type="inferred from homology"/>
<evidence type="ECO:0000256" key="2">
    <source>
        <dbReference type="ARBA" id="ARBA00023125"/>
    </source>
</evidence>
<dbReference type="AlphaFoldDB" id="A0A0F7SFU2"/>
<accession>A0A0F7SFU2</accession>
<dbReference type="SMART" id="SM00389">
    <property type="entry name" value="HOX"/>
    <property type="match status" value="1"/>
</dbReference>
<organism evidence="8">
    <name type="scientific">Phaffia rhodozyma</name>
    <name type="common">Yeast</name>
    <name type="synonym">Xanthophyllomyces dendrorhous</name>
    <dbReference type="NCBI Taxonomy" id="264483"/>
    <lineage>
        <taxon>Eukaryota</taxon>
        <taxon>Fungi</taxon>
        <taxon>Dikarya</taxon>
        <taxon>Basidiomycota</taxon>
        <taxon>Agaricomycotina</taxon>
        <taxon>Tremellomycetes</taxon>
        <taxon>Cystofilobasidiales</taxon>
        <taxon>Mrakiaceae</taxon>
        <taxon>Phaffia</taxon>
    </lineage>
</organism>
<name>A0A0F7SFU2_PHARH</name>
<feature type="region of interest" description="Disordered" evidence="6">
    <location>
        <begin position="81"/>
        <end position="102"/>
    </location>
</feature>
<dbReference type="GO" id="GO:0005634">
    <property type="term" value="C:nucleus"/>
    <property type="evidence" value="ECO:0007669"/>
    <property type="project" value="UniProtKB-SubCell"/>
</dbReference>
<feature type="domain" description="Homeobox" evidence="7">
    <location>
        <begin position="217"/>
        <end position="279"/>
    </location>
</feature>
<evidence type="ECO:0000256" key="6">
    <source>
        <dbReference type="SAM" id="MobiDB-lite"/>
    </source>
</evidence>
<dbReference type="InterPro" id="IPR008422">
    <property type="entry name" value="KN_HD"/>
</dbReference>
<keyword evidence="2 5" id="KW-0238">DNA-binding</keyword>
<evidence type="ECO:0000313" key="8">
    <source>
        <dbReference type="EMBL" id="CDZ96543.1"/>
    </source>
</evidence>
<feature type="region of interest" description="Disordered" evidence="6">
    <location>
        <begin position="160"/>
        <end position="179"/>
    </location>
</feature>
<dbReference type="Gene3D" id="1.10.10.60">
    <property type="entry name" value="Homeodomain-like"/>
    <property type="match status" value="1"/>
</dbReference>
<feature type="compositionally biased region" description="Low complexity" evidence="6">
    <location>
        <begin position="160"/>
        <end position="171"/>
    </location>
</feature>
<dbReference type="PANTHER" id="PTHR11850">
    <property type="entry name" value="HOMEOBOX PROTEIN TRANSCRIPTION FACTORS"/>
    <property type="match status" value="1"/>
</dbReference>
<dbReference type="SUPFAM" id="SSF46689">
    <property type="entry name" value="Homeodomain-like"/>
    <property type="match status" value="1"/>
</dbReference>
<feature type="DNA-binding region" description="Homeobox" evidence="5">
    <location>
        <begin position="219"/>
        <end position="280"/>
    </location>
</feature>
<evidence type="ECO:0000259" key="7">
    <source>
        <dbReference type="PROSITE" id="PS50071"/>
    </source>
</evidence>
<dbReference type="InterPro" id="IPR001356">
    <property type="entry name" value="HD"/>
</dbReference>
<feature type="region of interest" description="Disordered" evidence="6">
    <location>
        <begin position="280"/>
        <end position="314"/>
    </location>
</feature>
<feature type="compositionally biased region" description="Low complexity" evidence="6">
    <location>
        <begin position="91"/>
        <end position="102"/>
    </location>
</feature>
<protein>
    <submittedName>
        <fullName evidence="8">Transcription factor MEIS1 and related HOX domain proteins</fullName>
    </submittedName>
</protein>
<evidence type="ECO:0000256" key="5">
    <source>
        <dbReference type="PROSITE-ProRule" id="PRU00108"/>
    </source>
</evidence>
<dbReference type="CDD" id="cd00086">
    <property type="entry name" value="homeodomain"/>
    <property type="match status" value="1"/>
</dbReference>
<evidence type="ECO:0000256" key="3">
    <source>
        <dbReference type="ARBA" id="ARBA00023155"/>
    </source>
</evidence>
<reference evidence="8" key="1">
    <citation type="submission" date="2014-08" db="EMBL/GenBank/DDBJ databases">
        <authorList>
            <person name="Sharma Rahul"/>
            <person name="Thines Marco"/>
        </authorList>
    </citation>
    <scope>NUCLEOTIDE SEQUENCE</scope>
</reference>
<dbReference type="InterPro" id="IPR009057">
    <property type="entry name" value="Homeodomain-like_sf"/>
</dbReference>
<sequence length="314" mass="35765">MSAEDVNWQSTNNCTSQMINHDQLEDCFSRYLESKYNWDDESDTGYSISDFPYGSYEQGYEQDREYEQSYQAYPFLLESFTQGNIEDDTSESSSENASFSSLDEVATYDTASASSLDDCSYQYEHIYAHPPAPPSFSSSPIEEAEQISYSSLLVSPRKAPAYESAPSPSYSDTSAESTQEMQFNTVDSELYENSWPGSLEDKDSSVDHPSAQKRSRAARKTGSRYLPMNTTAALNDWYVSSTHKYPPRELKIKWCEETGLSRTQLDDWFINRRRRDKDFCKQPKSIKRSVPRGSTAADKAFSGLKHRSNASRMK</sequence>
<feature type="region of interest" description="Disordered" evidence="6">
    <location>
        <begin position="192"/>
        <end position="223"/>
    </location>
</feature>
<keyword evidence="3 5" id="KW-0371">Homeobox</keyword>
<evidence type="ECO:0000256" key="4">
    <source>
        <dbReference type="ARBA" id="ARBA00023242"/>
    </source>
</evidence>
<dbReference type="PROSITE" id="PS50071">
    <property type="entry name" value="HOMEOBOX_2"/>
    <property type="match status" value="1"/>
</dbReference>
<dbReference type="InterPro" id="IPR050224">
    <property type="entry name" value="TALE_homeobox"/>
</dbReference>
<dbReference type="Pfam" id="PF05920">
    <property type="entry name" value="Homeobox_KN"/>
    <property type="match status" value="1"/>
</dbReference>
<comment type="subcellular location">
    <subcellularLocation>
        <location evidence="5">Nucleus</location>
    </subcellularLocation>
</comment>
<feature type="compositionally biased region" description="Basic residues" evidence="6">
    <location>
        <begin position="211"/>
        <end position="222"/>
    </location>
</feature>
<comment type="similarity">
    <text evidence="1">Belongs to the TALE/M-ATYP homeobox family.</text>
</comment>
<evidence type="ECO:0000256" key="1">
    <source>
        <dbReference type="ARBA" id="ARBA00005800"/>
    </source>
</evidence>
<dbReference type="GO" id="GO:0006355">
    <property type="term" value="P:regulation of DNA-templated transcription"/>
    <property type="evidence" value="ECO:0007669"/>
    <property type="project" value="InterPro"/>
</dbReference>
<keyword evidence="4 5" id="KW-0539">Nucleus</keyword>
<dbReference type="EMBL" id="LN483144">
    <property type="protein sequence ID" value="CDZ96543.1"/>
    <property type="molecule type" value="Genomic_DNA"/>
</dbReference>
<feature type="compositionally biased region" description="Basic residues" evidence="6">
    <location>
        <begin position="304"/>
        <end position="314"/>
    </location>
</feature>